<dbReference type="CDD" id="cd02869">
    <property type="entry name" value="PseudoU_synth_RluA_like"/>
    <property type="match status" value="1"/>
</dbReference>
<comment type="caution">
    <text evidence="6">The sequence shown here is derived from an EMBL/GenBank/DDBJ whole genome shotgun (WGS) entry which is preliminary data.</text>
</comment>
<dbReference type="GO" id="GO:0009982">
    <property type="term" value="F:pseudouridine synthase activity"/>
    <property type="evidence" value="ECO:0007669"/>
    <property type="project" value="InterPro"/>
</dbReference>
<proteinExistence type="predicted"/>
<feature type="coiled-coil region" evidence="4">
    <location>
        <begin position="199"/>
        <end position="237"/>
    </location>
</feature>
<comment type="catalytic activity">
    <reaction evidence="1">
        <text>a uridine in RNA = a pseudouridine in RNA</text>
        <dbReference type="Rhea" id="RHEA:48348"/>
        <dbReference type="Rhea" id="RHEA-COMP:12068"/>
        <dbReference type="Rhea" id="RHEA-COMP:12069"/>
        <dbReference type="ChEBI" id="CHEBI:65314"/>
        <dbReference type="ChEBI" id="CHEBI:65315"/>
    </reaction>
</comment>
<dbReference type="GO" id="GO:0140098">
    <property type="term" value="F:catalytic activity, acting on RNA"/>
    <property type="evidence" value="ECO:0007669"/>
    <property type="project" value="UniProtKB-ARBA"/>
</dbReference>
<reference evidence="6" key="1">
    <citation type="submission" date="2021-05" db="EMBL/GenBank/DDBJ databases">
        <authorList>
            <person name="Pietrasiak N."/>
            <person name="Ward R."/>
            <person name="Stajich J.E."/>
            <person name="Kurbessoian T."/>
        </authorList>
    </citation>
    <scope>NUCLEOTIDE SEQUENCE</scope>
    <source>
        <strain evidence="6">UHER 2000/2452</strain>
    </source>
</reference>
<evidence type="ECO:0000256" key="3">
    <source>
        <dbReference type="ARBA" id="ARBA00033164"/>
    </source>
</evidence>
<dbReference type="Gene3D" id="3.30.2350.10">
    <property type="entry name" value="Pseudouridine synthase"/>
    <property type="match status" value="1"/>
</dbReference>
<reference evidence="6" key="2">
    <citation type="journal article" date="2022" name="Microbiol. Resour. Announc.">
        <title>Metagenome Sequencing to Explore Phylogenomics of Terrestrial Cyanobacteria.</title>
        <authorList>
            <person name="Ward R.D."/>
            <person name="Stajich J.E."/>
            <person name="Johansen J.R."/>
            <person name="Huntemann M."/>
            <person name="Clum A."/>
            <person name="Foster B."/>
            <person name="Foster B."/>
            <person name="Roux S."/>
            <person name="Palaniappan K."/>
            <person name="Varghese N."/>
            <person name="Mukherjee S."/>
            <person name="Reddy T.B.K."/>
            <person name="Daum C."/>
            <person name="Copeland A."/>
            <person name="Chen I.A."/>
            <person name="Ivanova N.N."/>
            <person name="Kyrpides N.C."/>
            <person name="Shapiro N."/>
            <person name="Eloe-Fadrosh E.A."/>
            <person name="Pietrasiak N."/>
        </authorList>
    </citation>
    <scope>NUCLEOTIDE SEQUENCE</scope>
    <source>
        <strain evidence="6">UHER 2000/2452</strain>
    </source>
</reference>
<evidence type="ECO:0000259" key="5">
    <source>
        <dbReference type="Pfam" id="PF00849"/>
    </source>
</evidence>
<evidence type="ECO:0000256" key="2">
    <source>
        <dbReference type="ARBA" id="ARBA00031870"/>
    </source>
</evidence>
<feature type="domain" description="Pseudouridine synthase RsuA/RluA-like" evidence="5">
    <location>
        <begin position="352"/>
        <end position="497"/>
    </location>
</feature>
<keyword evidence="4" id="KW-0175">Coiled coil</keyword>
<dbReference type="GO" id="GO:0003723">
    <property type="term" value="F:RNA binding"/>
    <property type="evidence" value="ECO:0007669"/>
    <property type="project" value="InterPro"/>
</dbReference>
<dbReference type="AlphaFoldDB" id="A0A951QC86"/>
<evidence type="ECO:0000313" key="6">
    <source>
        <dbReference type="EMBL" id="MBW4658698.1"/>
    </source>
</evidence>
<evidence type="ECO:0000313" key="7">
    <source>
        <dbReference type="Proteomes" id="UP000757435"/>
    </source>
</evidence>
<dbReference type="Proteomes" id="UP000757435">
    <property type="component" value="Unassembled WGS sequence"/>
</dbReference>
<name>A0A951QC86_9CYAN</name>
<evidence type="ECO:0000256" key="4">
    <source>
        <dbReference type="SAM" id="Coils"/>
    </source>
</evidence>
<dbReference type="SUPFAM" id="SSF55120">
    <property type="entry name" value="Pseudouridine synthase"/>
    <property type="match status" value="1"/>
</dbReference>
<gene>
    <name evidence="6" type="ORF">KME15_08490</name>
</gene>
<dbReference type="PROSITE" id="PS01129">
    <property type="entry name" value="PSI_RLU"/>
    <property type="match status" value="1"/>
</dbReference>
<dbReference type="InterPro" id="IPR006224">
    <property type="entry name" value="PsdUridine_synth_RluA-like_CS"/>
</dbReference>
<dbReference type="PANTHER" id="PTHR21600:SF89">
    <property type="entry name" value="RIBOSOMAL LARGE SUBUNIT PSEUDOURIDINE SYNTHASE A"/>
    <property type="match status" value="1"/>
</dbReference>
<dbReference type="InterPro" id="IPR050188">
    <property type="entry name" value="RluA_PseudoU_synthase"/>
</dbReference>
<protein>
    <recommendedName>
        <fullName evidence="2">RNA pseudouridylate synthase</fullName>
    </recommendedName>
    <alternativeName>
        <fullName evidence="3">RNA-uridine isomerase</fullName>
    </alternativeName>
</protein>
<organism evidence="6 7">
    <name type="scientific">Drouetiella hepatica Uher 2000/2452</name>
    <dbReference type="NCBI Taxonomy" id="904376"/>
    <lineage>
        <taxon>Bacteria</taxon>
        <taxon>Bacillati</taxon>
        <taxon>Cyanobacteriota</taxon>
        <taxon>Cyanophyceae</taxon>
        <taxon>Oculatellales</taxon>
        <taxon>Oculatellaceae</taxon>
        <taxon>Drouetiella</taxon>
    </lineage>
</organism>
<evidence type="ECO:0000256" key="1">
    <source>
        <dbReference type="ARBA" id="ARBA00000073"/>
    </source>
</evidence>
<dbReference type="PANTHER" id="PTHR21600">
    <property type="entry name" value="MITOCHONDRIAL RNA PSEUDOURIDINE SYNTHASE"/>
    <property type="match status" value="1"/>
</dbReference>
<dbReference type="Pfam" id="PF00849">
    <property type="entry name" value="PseudoU_synth_2"/>
    <property type="match status" value="1"/>
</dbReference>
<dbReference type="InterPro" id="IPR006145">
    <property type="entry name" value="PsdUridine_synth_RsuA/RluA"/>
</dbReference>
<accession>A0A951QC86</accession>
<dbReference type="InterPro" id="IPR020103">
    <property type="entry name" value="PsdUridine_synth_cat_dom_sf"/>
</dbReference>
<sequence length="574" mass="64232">MLYPVSLFSDFALSNADPEEIPAYWYEGICPRSGDRLKLPRTGSAEAIARQLMQHLACDDRYEAEGKMYGVLLVELPSGERQVLKAFSGLLNGAGIVEGWVPPLPGREQVALEEAIALNRLASMKQEIMALHNIPERQQYEALSQEFADRLQELASHHQLQKQRRLEQRHHACATLTGVALTEALEHLDNQSRWQGMERRRLKQARDEAVRSLQEMITQADTQISLLKQQRKTLSRQLQEQLYTAYRLTNFAGESASLRQLMASLHTLMPTGTGDCCAPKLLHHAATLGLKPLAMAEFWWGAPSPNGDKISGEFYGACAERCQPLMGFLLSGLPTPTSCSSLPLLYQDDFLMAINKPAGLLSVPGRYGDRQDSVLNRLRCQMPDGKIFALHRLDQDTSGILLLARDLATCRQLSQQFQQRQIHKVYEAILLGRLEPDQGTIDLPLWADPADRPYQKVDERGKPSQTHFRVIARSQSLTRVEFVPVTGRSHQLRVHAADPRGLGMPILGDRLYGGSENGGLETGGLETGDLGSVEKGLKGDRLYLHAKELRLQHPRTRERLCLQAETPFAGFRNI</sequence>
<dbReference type="EMBL" id="JAHHHD010000007">
    <property type="protein sequence ID" value="MBW4658698.1"/>
    <property type="molecule type" value="Genomic_DNA"/>
</dbReference>
<dbReference type="GO" id="GO:0000455">
    <property type="term" value="P:enzyme-directed rRNA pseudouridine synthesis"/>
    <property type="evidence" value="ECO:0007669"/>
    <property type="project" value="TreeGrafter"/>
</dbReference>